<keyword evidence="2" id="KW-1185">Reference proteome</keyword>
<sequence length="232" mass="26760">MSVYGSDSTEKIPKDCNYYRNLWWDKGDYNSKANWEEVTLPYKLAIGVTLDEYERRVEKFDVHGYWEWTDGDVIIYELPSEPHEICIGAITEELMDVCRLVKRTNAQICSLGSTHSPHGSDGHDCPWPNLVIEVAYSETIDHVTKKVNEYWLKPNRVHDTIVAWHYCISDRVTRNTLPARTMFDFGMQDGAQNALNIQPDTCVINIQLECLYHDLDPTIQIPQNIPNPIALD</sequence>
<gene>
    <name evidence="1" type="ORF">C1645_826997</name>
</gene>
<dbReference type="Proteomes" id="UP000265703">
    <property type="component" value="Unassembled WGS sequence"/>
</dbReference>
<accession>A0A397SPR0</accession>
<organism evidence="1 2">
    <name type="scientific">Glomus cerebriforme</name>
    <dbReference type="NCBI Taxonomy" id="658196"/>
    <lineage>
        <taxon>Eukaryota</taxon>
        <taxon>Fungi</taxon>
        <taxon>Fungi incertae sedis</taxon>
        <taxon>Mucoromycota</taxon>
        <taxon>Glomeromycotina</taxon>
        <taxon>Glomeromycetes</taxon>
        <taxon>Glomerales</taxon>
        <taxon>Glomeraceae</taxon>
        <taxon>Glomus</taxon>
    </lineage>
</organism>
<name>A0A397SPR0_9GLOM</name>
<evidence type="ECO:0000313" key="2">
    <source>
        <dbReference type="Proteomes" id="UP000265703"/>
    </source>
</evidence>
<proteinExistence type="predicted"/>
<evidence type="ECO:0000313" key="1">
    <source>
        <dbReference type="EMBL" id="RIA87998.1"/>
    </source>
</evidence>
<reference evidence="1 2" key="1">
    <citation type="submission" date="2018-06" db="EMBL/GenBank/DDBJ databases">
        <title>Comparative genomics reveals the genomic features of Rhizophagus irregularis, R. cerebriforme, R. diaphanum and Gigaspora rosea, and their symbiotic lifestyle signature.</title>
        <authorList>
            <person name="Morin E."/>
            <person name="San Clemente H."/>
            <person name="Chen E.C.H."/>
            <person name="De La Providencia I."/>
            <person name="Hainaut M."/>
            <person name="Kuo A."/>
            <person name="Kohler A."/>
            <person name="Murat C."/>
            <person name="Tang N."/>
            <person name="Roy S."/>
            <person name="Loubradou J."/>
            <person name="Henrissat B."/>
            <person name="Grigoriev I.V."/>
            <person name="Corradi N."/>
            <person name="Roux C."/>
            <person name="Martin F.M."/>
        </authorList>
    </citation>
    <scope>NUCLEOTIDE SEQUENCE [LARGE SCALE GENOMIC DNA]</scope>
    <source>
        <strain evidence="1 2">DAOM 227022</strain>
    </source>
</reference>
<dbReference type="OrthoDB" id="76567at2759"/>
<dbReference type="AlphaFoldDB" id="A0A397SPR0"/>
<protein>
    <recommendedName>
        <fullName evidence="3">Restriction endonuclease domain-containing protein</fullName>
    </recommendedName>
</protein>
<evidence type="ECO:0008006" key="3">
    <source>
        <dbReference type="Google" id="ProtNLM"/>
    </source>
</evidence>
<dbReference type="EMBL" id="QKYT01000283">
    <property type="protein sequence ID" value="RIA87998.1"/>
    <property type="molecule type" value="Genomic_DNA"/>
</dbReference>
<comment type="caution">
    <text evidence="1">The sequence shown here is derived from an EMBL/GenBank/DDBJ whole genome shotgun (WGS) entry which is preliminary data.</text>
</comment>